<proteinExistence type="predicted"/>
<dbReference type="EMBL" id="CAJVPM010031961">
    <property type="protein sequence ID" value="CAG8681269.1"/>
    <property type="molecule type" value="Genomic_DNA"/>
</dbReference>
<evidence type="ECO:0000313" key="2">
    <source>
        <dbReference type="Proteomes" id="UP000789860"/>
    </source>
</evidence>
<protein>
    <submittedName>
        <fullName evidence="1">2991_t:CDS:1</fullName>
    </submittedName>
</protein>
<accession>A0ACA9NXG3</accession>
<keyword evidence="2" id="KW-1185">Reference proteome</keyword>
<gene>
    <name evidence="1" type="ORF">SCALOS_LOCUS9744</name>
</gene>
<name>A0ACA9NXG3_9GLOM</name>
<sequence length="174" mass="20369">NNEKTIIEAYKRINDESEAIAQKTNSKIDMCKSGNYTLTTIKFFKETTLALQKSEKISKQENTWIDLATTGALIFAERYEGEANQYDVNSMYIFEMIKKDASWPIVPTTIEGNSSKKSLQYTRYLRYNPHRIYIHYNLKYAQKNRLKVTLINISPNTLIYERNIHITGKEMFSE</sequence>
<reference evidence="1" key="1">
    <citation type="submission" date="2021-06" db="EMBL/GenBank/DDBJ databases">
        <authorList>
            <person name="Kallberg Y."/>
            <person name="Tangrot J."/>
            <person name="Rosling A."/>
        </authorList>
    </citation>
    <scope>NUCLEOTIDE SEQUENCE</scope>
    <source>
        <strain evidence="1">AU212A</strain>
    </source>
</reference>
<evidence type="ECO:0000313" key="1">
    <source>
        <dbReference type="EMBL" id="CAG8681269.1"/>
    </source>
</evidence>
<comment type="caution">
    <text evidence="1">The sequence shown here is derived from an EMBL/GenBank/DDBJ whole genome shotgun (WGS) entry which is preliminary data.</text>
</comment>
<feature type="non-terminal residue" evidence="1">
    <location>
        <position position="1"/>
    </location>
</feature>
<dbReference type="Proteomes" id="UP000789860">
    <property type="component" value="Unassembled WGS sequence"/>
</dbReference>
<organism evidence="1 2">
    <name type="scientific">Scutellospora calospora</name>
    <dbReference type="NCBI Taxonomy" id="85575"/>
    <lineage>
        <taxon>Eukaryota</taxon>
        <taxon>Fungi</taxon>
        <taxon>Fungi incertae sedis</taxon>
        <taxon>Mucoromycota</taxon>
        <taxon>Glomeromycotina</taxon>
        <taxon>Glomeromycetes</taxon>
        <taxon>Diversisporales</taxon>
        <taxon>Gigasporaceae</taxon>
        <taxon>Scutellospora</taxon>
    </lineage>
</organism>